<comment type="caution">
    <text evidence="1">The sequence shown here is derived from an EMBL/GenBank/DDBJ whole genome shotgun (WGS) entry which is preliminary data.</text>
</comment>
<evidence type="ECO:0000313" key="1">
    <source>
        <dbReference type="EMBL" id="CAH2012205.1"/>
    </source>
</evidence>
<accession>A0A9P0MGS4</accession>
<keyword evidence="2" id="KW-1185">Reference proteome</keyword>
<dbReference type="Proteomes" id="UP001152888">
    <property type="component" value="Unassembled WGS sequence"/>
</dbReference>
<evidence type="ECO:0000313" key="2">
    <source>
        <dbReference type="Proteomes" id="UP001152888"/>
    </source>
</evidence>
<dbReference type="EMBL" id="CAKOFQ010008152">
    <property type="protein sequence ID" value="CAH2012205.1"/>
    <property type="molecule type" value="Genomic_DNA"/>
</dbReference>
<proteinExistence type="predicted"/>
<name>A0A9P0MGS4_ACAOB</name>
<dbReference type="AlphaFoldDB" id="A0A9P0MGS4"/>
<gene>
    <name evidence="1" type="ORF">ACAOBT_LOCUS32692</name>
</gene>
<reference evidence="1" key="1">
    <citation type="submission" date="2022-03" db="EMBL/GenBank/DDBJ databases">
        <authorList>
            <person name="Sayadi A."/>
        </authorList>
    </citation>
    <scope>NUCLEOTIDE SEQUENCE</scope>
</reference>
<protein>
    <submittedName>
        <fullName evidence="1">Uncharacterized protein</fullName>
    </submittedName>
</protein>
<organism evidence="1 2">
    <name type="scientific">Acanthoscelides obtectus</name>
    <name type="common">Bean weevil</name>
    <name type="synonym">Bruchus obtectus</name>
    <dbReference type="NCBI Taxonomy" id="200917"/>
    <lineage>
        <taxon>Eukaryota</taxon>
        <taxon>Metazoa</taxon>
        <taxon>Ecdysozoa</taxon>
        <taxon>Arthropoda</taxon>
        <taxon>Hexapoda</taxon>
        <taxon>Insecta</taxon>
        <taxon>Pterygota</taxon>
        <taxon>Neoptera</taxon>
        <taxon>Endopterygota</taxon>
        <taxon>Coleoptera</taxon>
        <taxon>Polyphaga</taxon>
        <taxon>Cucujiformia</taxon>
        <taxon>Chrysomeloidea</taxon>
        <taxon>Chrysomelidae</taxon>
        <taxon>Bruchinae</taxon>
        <taxon>Bruchini</taxon>
        <taxon>Acanthoscelides</taxon>
    </lineage>
</organism>
<sequence length="171" mass="18156">MQTYGSAGECALKTGLTGKGSKVGGHLCCRMYYCSRLVNIAWGSPNAAEMLNRNTLQPPPLMSQNTGLGNLGRNIVPPFQQPQQVFQNTMGLQQQNIAGLGRGLGLANSAMNTTLNPQIGTNPLFQQVAYPNTRNLSANVNTGLNPAAFKSTVQQTVQNSGTGAKQRVFTG</sequence>